<dbReference type="EMBL" id="JACEFO010002380">
    <property type="protein sequence ID" value="KAF8662561.1"/>
    <property type="molecule type" value="Genomic_DNA"/>
</dbReference>
<dbReference type="Proteomes" id="UP000636709">
    <property type="component" value="Unassembled WGS sequence"/>
</dbReference>
<proteinExistence type="predicted"/>
<name>A0A835AHS5_9POAL</name>
<sequence>MSYVEIDKISLPEIKGHLADHVVGADVMHLYWLRPGKKLSDGLMLLVDDGSCKVMADHTSDHIR</sequence>
<accession>A0A835AHS5</accession>
<dbReference type="OrthoDB" id="691381at2759"/>
<organism evidence="1 2">
    <name type="scientific">Digitaria exilis</name>
    <dbReference type="NCBI Taxonomy" id="1010633"/>
    <lineage>
        <taxon>Eukaryota</taxon>
        <taxon>Viridiplantae</taxon>
        <taxon>Streptophyta</taxon>
        <taxon>Embryophyta</taxon>
        <taxon>Tracheophyta</taxon>
        <taxon>Spermatophyta</taxon>
        <taxon>Magnoliopsida</taxon>
        <taxon>Liliopsida</taxon>
        <taxon>Poales</taxon>
        <taxon>Poaceae</taxon>
        <taxon>PACMAD clade</taxon>
        <taxon>Panicoideae</taxon>
        <taxon>Panicodae</taxon>
        <taxon>Paniceae</taxon>
        <taxon>Anthephorinae</taxon>
        <taxon>Digitaria</taxon>
    </lineage>
</organism>
<evidence type="ECO:0000313" key="2">
    <source>
        <dbReference type="Proteomes" id="UP000636709"/>
    </source>
</evidence>
<gene>
    <name evidence="1" type="ORF">HU200_056159</name>
</gene>
<comment type="caution">
    <text evidence="1">The sequence shown here is derived from an EMBL/GenBank/DDBJ whole genome shotgun (WGS) entry which is preliminary data.</text>
</comment>
<protein>
    <submittedName>
        <fullName evidence="1">Uncharacterized protein</fullName>
    </submittedName>
</protein>
<dbReference type="AlphaFoldDB" id="A0A835AHS5"/>
<evidence type="ECO:0000313" key="1">
    <source>
        <dbReference type="EMBL" id="KAF8662561.1"/>
    </source>
</evidence>
<reference evidence="1" key="1">
    <citation type="submission" date="2020-07" db="EMBL/GenBank/DDBJ databases">
        <title>Genome sequence and genetic diversity analysis of an under-domesticated orphan crop, white fonio (Digitaria exilis).</title>
        <authorList>
            <person name="Bennetzen J.L."/>
            <person name="Chen S."/>
            <person name="Ma X."/>
            <person name="Wang X."/>
            <person name="Yssel A.E.J."/>
            <person name="Chaluvadi S.R."/>
            <person name="Johnson M."/>
            <person name="Gangashetty P."/>
            <person name="Hamidou F."/>
            <person name="Sanogo M.D."/>
            <person name="Zwaenepoel A."/>
            <person name="Wallace J."/>
            <person name="Van De Peer Y."/>
            <person name="Van Deynze A."/>
        </authorList>
    </citation>
    <scope>NUCLEOTIDE SEQUENCE</scope>
    <source>
        <tissue evidence="1">Leaves</tissue>
    </source>
</reference>
<keyword evidence="2" id="KW-1185">Reference proteome</keyword>